<dbReference type="EMBL" id="JAGDFL010000166">
    <property type="protein sequence ID" value="KAG7396241.1"/>
    <property type="molecule type" value="Genomic_DNA"/>
</dbReference>
<reference evidence="2" key="1">
    <citation type="submission" date="2021-02" db="EMBL/GenBank/DDBJ databases">
        <authorList>
            <person name="Palmer J.M."/>
        </authorList>
    </citation>
    <scope>NUCLEOTIDE SEQUENCE</scope>
    <source>
        <strain evidence="2">SCRP23</strain>
    </source>
</reference>
<sequence length="421" mass="47933">MPIDQEDEDFQTLTEFLDECDIPITQLGPYPLVTTTDSNQGLSSDASTETSSDTSSPPVIESVDPVNTSSHVIPEQNVHQNLEDKRRQIRNRQASKRRDRYRQRVKEERQMLIQQETELTAELTKLRTEHAERCSKAPMNLALNTWRAIANREMDKRFESEERQKRLRAEVINRSRFIRQMSAMLQGNHEKERLMLQHETSAKSSMPEILKGFLGGMDALYEQTDEVFSGLSLRKSKSLTFLPVRNWNEGVECFDNSNMTVIPLGFDEACRAVSSVILSDMGGCRYDEGVEDPDNTMVSKYTFDFCFESGESAVLVVYCAVKRFIEADREVFVWRALNEGQGEFVGLQTDETGWQIMRPSDTNNDQETILESHVRLVPAHVGKVSTSRTSIDRFSEIVVKSSESEVKTITDMIDNLVLGSS</sequence>
<feature type="region of interest" description="Disordered" evidence="1">
    <location>
        <begin position="28"/>
        <end position="104"/>
    </location>
</feature>
<evidence type="ECO:0008006" key="4">
    <source>
        <dbReference type="Google" id="ProtNLM"/>
    </source>
</evidence>
<dbReference type="CDD" id="cd14686">
    <property type="entry name" value="bZIP"/>
    <property type="match status" value="1"/>
</dbReference>
<evidence type="ECO:0000313" key="3">
    <source>
        <dbReference type="Proteomes" id="UP000693981"/>
    </source>
</evidence>
<dbReference type="AlphaFoldDB" id="A0A8T1WSP9"/>
<comment type="caution">
    <text evidence="2">The sequence shown here is derived from an EMBL/GenBank/DDBJ whole genome shotgun (WGS) entry which is preliminary data.</text>
</comment>
<dbReference type="OrthoDB" id="104745at2759"/>
<feature type="compositionally biased region" description="Polar residues" evidence="1">
    <location>
        <begin position="33"/>
        <end position="42"/>
    </location>
</feature>
<protein>
    <recommendedName>
        <fullName evidence="4">BZIP domain-containing protein</fullName>
    </recommendedName>
</protein>
<accession>A0A8T1WSP9</accession>
<feature type="compositionally biased region" description="Basic residues" evidence="1">
    <location>
        <begin position="87"/>
        <end position="101"/>
    </location>
</feature>
<dbReference type="Proteomes" id="UP000693981">
    <property type="component" value="Unassembled WGS sequence"/>
</dbReference>
<evidence type="ECO:0000256" key="1">
    <source>
        <dbReference type="SAM" id="MobiDB-lite"/>
    </source>
</evidence>
<gene>
    <name evidence="2" type="ORF">PHYBOEH_002559</name>
</gene>
<proteinExistence type="predicted"/>
<keyword evidence="3" id="KW-1185">Reference proteome</keyword>
<evidence type="ECO:0000313" key="2">
    <source>
        <dbReference type="EMBL" id="KAG7396241.1"/>
    </source>
</evidence>
<organism evidence="2 3">
    <name type="scientific">Phytophthora boehmeriae</name>
    <dbReference type="NCBI Taxonomy" id="109152"/>
    <lineage>
        <taxon>Eukaryota</taxon>
        <taxon>Sar</taxon>
        <taxon>Stramenopiles</taxon>
        <taxon>Oomycota</taxon>
        <taxon>Peronosporomycetes</taxon>
        <taxon>Peronosporales</taxon>
        <taxon>Peronosporaceae</taxon>
        <taxon>Phytophthora</taxon>
    </lineage>
</organism>
<feature type="compositionally biased region" description="Low complexity" evidence="1">
    <location>
        <begin position="43"/>
        <end position="56"/>
    </location>
</feature>
<name>A0A8T1WSP9_9STRA</name>